<evidence type="ECO:0000259" key="1">
    <source>
        <dbReference type="Pfam" id="PF09848"/>
    </source>
</evidence>
<feature type="domain" description="Schlafen group 3-like DNA/RNA helicase" evidence="1">
    <location>
        <begin position="211"/>
        <end position="575"/>
    </location>
</feature>
<dbReference type="SUPFAM" id="SSF52540">
    <property type="entry name" value="P-loop containing nucleoside triphosphate hydrolases"/>
    <property type="match status" value="1"/>
</dbReference>
<dbReference type="EMBL" id="QGDL01000002">
    <property type="protein sequence ID" value="PWJ31372.1"/>
    <property type="molecule type" value="Genomic_DNA"/>
</dbReference>
<evidence type="ECO:0000313" key="3">
    <source>
        <dbReference type="Proteomes" id="UP000245845"/>
    </source>
</evidence>
<gene>
    <name evidence="2" type="ORF">A8806_102228</name>
</gene>
<dbReference type="CDD" id="cd10439">
    <property type="entry name" value="GIY-YIG_COG3410"/>
    <property type="match status" value="1"/>
</dbReference>
<name>A0A2Y9B9N3_9FIRM</name>
<dbReference type="Gene3D" id="3.40.50.300">
    <property type="entry name" value="P-loop containing nucleotide triphosphate hydrolases"/>
    <property type="match status" value="1"/>
</dbReference>
<evidence type="ECO:0000313" key="2">
    <source>
        <dbReference type="EMBL" id="PWJ31372.1"/>
    </source>
</evidence>
<organism evidence="2 3">
    <name type="scientific">Faecalicatena orotica</name>
    <dbReference type="NCBI Taxonomy" id="1544"/>
    <lineage>
        <taxon>Bacteria</taxon>
        <taxon>Bacillati</taxon>
        <taxon>Bacillota</taxon>
        <taxon>Clostridia</taxon>
        <taxon>Lachnospirales</taxon>
        <taxon>Lachnospiraceae</taxon>
        <taxon>Faecalicatena</taxon>
    </lineage>
</organism>
<reference evidence="2 3" key="1">
    <citation type="submission" date="2018-05" db="EMBL/GenBank/DDBJ databases">
        <title>The Hungate 1000. A catalogue of reference genomes from the rumen microbiome.</title>
        <authorList>
            <person name="Kelly W."/>
        </authorList>
    </citation>
    <scope>NUCLEOTIDE SEQUENCE [LARGE SCALE GENOMIC DNA]</scope>
    <source>
        <strain evidence="2 3">NLAE-zl-C242</strain>
    </source>
</reference>
<sequence length="588" mass="68867">MVIMNTKLKPIVHRIEDNIIALQAFQDKLENQSSEKEKMILLDYPTVYIHNWKNSDDYEVYIGESGNVIQRTKQHYAKSGNVSEWQNQLTRKPASLYIIGHEHFNKSLTLDIENRLMLYMMSTDHVKKIHNKNSNLQNRYYTDDEMNEIFRLIWEKLRKTDSALFPKESAIKDSALFKASPLHKLTQEQENVKELIIEKVFTALKNKERGQLIFIDGEAGTGKTVLNSSTFYEIYLRAENLKKNDLQCCLMVNHDEQITVYQQIAEKLGLKDHYGEVVCKPTTFINHHSMDEPIDVAFIDEAHLLLTQGKQSYRGENQLEDIINRARVTVVMFDENQILTTEQYWEAKTLEYYRKFAKHKGNYFELKNQMRMAASKETIAWIDNFTKAKKVSEIPVDETGYEIQIFDLPAELEAAIKKKAREEDCELSRMIATYDWEYNQKPSKRKRLQKYWEVLIGDWHKPWNRELEKELGRREKKKIKTLSWAEQPQTINEVGSTFTIQGFDLNYAGVILGPSVKYRNGEIIFDPDESFNIKATRNRTLSDGTRKKFGEVLIQHEVRVLMTRGVNGLYIYACDEELRKALKEAVSH</sequence>
<protein>
    <recommendedName>
        <fullName evidence="1">Schlafen group 3-like DNA/RNA helicase domain-containing protein</fullName>
    </recommendedName>
</protein>
<keyword evidence="3" id="KW-1185">Reference proteome</keyword>
<dbReference type="InterPro" id="IPR027417">
    <property type="entry name" value="P-loop_NTPase"/>
</dbReference>
<comment type="caution">
    <text evidence="2">The sequence shown here is derived from an EMBL/GenBank/DDBJ whole genome shotgun (WGS) entry which is preliminary data.</text>
</comment>
<dbReference type="Proteomes" id="UP000245845">
    <property type="component" value="Unassembled WGS sequence"/>
</dbReference>
<dbReference type="InterPro" id="IPR018647">
    <property type="entry name" value="SLFN_3-like_DNA/RNA_helicase"/>
</dbReference>
<dbReference type="Pfam" id="PF09848">
    <property type="entry name" value="SLFN-g3_helicase"/>
    <property type="match status" value="1"/>
</dbReference>
<accession>A0A2Y9B9N3</accession>
<proteinExistence type="predicted"/>
<dbReference type="AlphaFoldDB" id="A0A2Y9B9N3"/>